<evidence type="ECO:0000313" key="1">
    <source>
        <dbReference type="EMBL" id="BAA29730.1"/>
    </source>
</evidence>
<dbReference type="KEGG" id="pho:PH0639"/>
<protein>
    <submittedName>
        <fullName evidence="1">Uncharacterized protein</fullName>
    </submittedName>
</protein>
<dbReference type="AlphaFoldDB" id="O58373"/>
<accession>O58373</accession>
<keyword evidence="2" id="KW-1185">Reference proteome</keyword>
<name>O58373_PYRHO</name>
<dbReference type="PIR" id="H71108">
    <property type="entry name" value="H71108"/>
</dbReference>
<organism evidence="1 2">
    <name type="scientific">Pyrococcus horikoshii (strain ATCC 700860 / DSM 12428 / JCM 9974 / NBRC 100139 / OT-3)</name>
    <dbReference type="NCBI Taxonomy" id="70601"/>
    <lineage>
        <taxon>Archaea</taxon>
        <taxon>Methanobacteriati</taxon>
        <taxon>Methanobacteriota</taxon>
        <taxon>Thermococci</taxon>
        <taxon>Thermococcales</taxon>
        <taxon>Thermococcaceae</taxon>
        <taxon>Pyrococcus</taxon>
    </lineage>
</organism>
<dbReference type="Proteomes" id="UP000000752">
    <property type="component" value="Chromosome"/>
</dbReference>
<gene>
    <name evidence="1" type="ordered locus">PH0639</name>
</gene>
<proteinExistence type="predicted"/>
<reference evidence="1 2" key="1">
    <citation type="journal article" date="1998" name="DNA Res.">
        <title>Complete sequence and gene organization of the genome of a hyper-thermophilic archaebacterium, Pyrococcus horikoshii OT3.</title>
        <authorList>
            <person name="Kawarabayasi Y."/>
            <person name="Sawada M."/>
            <person name="Horikawa H."/>
            <person name="Haikawa Y."/>
            <person name="Hino Y."/>
            <person name="Yamamoto S."/>
            <person name="Sekine M."/>
            <person name="Baba S."/>
            <person name="Kosugi H."/>
            <person name="Hosoyama A."/>
            <person name="Nagai Y."/>
            <person name="Sakai M."/>
            <person name="Ogura K."/>
            <person name="Otuka R."/>
            <person name="Nakazawa H."/>
            <person name="Takamiya M."/>
            <person name="Ohfuku Y."/>
            <person name="Funahashi T."/>
            <person name="Tanaka T."/>
            <person name="Kudoh Y."/>
            <person name="Yamazaki J."/>
            <person name="Kushida N."/>
            <person name="Oguchi A."/>
            <person name="Aoki K."/>
            <person name="Nakamura Y."/>
            <person name="Robb T.F."/>
            <person name="Horikoshi K."/>
            <person name="Masuchi Y."/>
            <person name="Shizuya H."/>
            <person name="Kikuchi H."/>
        </authorList>
    </citation>
    <scope>NUCLEOTIDE SEQUENCE [LARGE SCALE GENOMIC DNA]</scope>
    <source>
        <strain evidence="2">ATCC 700860 / DSM 12428 / JCM 9974 / NBRC 100139 / OT-3</strain>
    </source>
</reference>
<evidence type="ECO:0000313" key="2">
    <source>
        <dbReference type="Proteomes" id="UP000000752"/>
    </source>
</evidence>
<dbReference type="EMBL" id="BA000001">
    <property type="protein sequence ID" value="BAA29730.1"/>
    <property type="molecule type" value="Genomic_DNA"/>
</dbReference>
<sequence length="117" mass="12958">MSYERFEWAFCEQLFPNLHLYHPINRSTLNIIPAIIPATGTVTNQEIIISFTTLLFIAFTPLANPTPITAPTTVWVVEIGIPSQLAIKTTVAAEKSIVNPLVFVNSVIFFPTVSITL</sequence>
<dbReference type="EnsemblBacteria" id="BAA29730">
    <property type="protein sequence ID" value="BAA29730"/>
    <property type="gene ID" value="BAA29730"/>
</dbReference>